<dbReference type="EMBL" id="KC189947">
    <property type="protein sequence ID" value="AGC78984.1"/>
    <property type="molecule type" value="Genomic_DNA"/>
</dbReference>
<feature type="compositionally biased region" description="Basic and acidic residues" evidence="1">
    <location>
        <begin position="67"/>
        <end position="76"/>
    </location>
</feature>
<evidence type="ECO:0000313" key="2">
    <source>
        <dbReference type="EMBL" id="AGC78984.1"/>
    </source>
</evidence>
<reference evidence="2" key="1">
    <citation type="journal article" date="2013" name="Front. Plant Sci.">
        <title>Mitochondrial Genome Sequence of the Legume Vicia faba.</title>
        <authorList>
            <person name="Negruk V."/>
        </authorList>
    </citation>
    <scope>NUCLEOTIDE SEQUENCE</scope>
</reference>
<proteinExistence type="predicted"/>
<keyword evidence="2" id="KW-0496">Mitochondrion</keyword>
<protein>
    <submittedName>
        <fullName evidence="2">Uncharacterized protein</fullName>
    </submittedName>
</protein>
<accession>R4IUV0</accession>
<evidence type="ECO:0000256" key="1">
    <source>
        <dbReference type="SAM" id="MobiDB-lite"/>
    </source>
</evidence>
<geneLocation type="mitochondrion" evidence="2"/>
<feature type="compositionally biased region" description="Basic and acidic residues" evidence="1">
    <location>
        <begin position="87"/>
        <end position="112"/>
    </location>
</feature>
<dbReference type="AlphaFoldDB" id="R4IUV0"/>
<name>R4IUV0_VICFA</name>
<organism evidence="2">
    <name type="scientific">Vicia faba</name>
    <name type="common">Broad bean</name>
    <name type="synonym">Faba vulgaris</name>
    <dbReference type="NCBI Taxonomy" id="3906"/>
    <lineage>
        <taxon>Eukaryota</taxon>
        <taxon>Viridiplantae</taxon>
        <taxon>Streptophyta</taxon>
        <taxon>Embryophyta</taxon>
        <taxon>Tracheophyta</taxon>
        <taxon>Spermatophyta</taxon>
        <taxon>Magnoliopsida</taxon>
        <taxon>eudicotyledons</taxon>
        <taxon>Gunneridae</taxon>
        <taxon>Pentapetalae</taxon>
        <taxon>rosids</taxon>
        <taxon>fabids</taxon>
        <taxon>Fabales</taxon>
        <taxon>Fabaceae</taxon>
        <taxon>Papilionoideae</taxon>
        <taxon>50 kb inversion clade</taxon>
        <taxon>NPAAA clade</taxon>
        <taxon>Hologalegina</taxon>
        <taxon>IRL clade</taxon>
        <taxon>Fabeae</taxon>
        <taxon>Vicia</taxon>
    </lineage>
</organism>
<feature type="region of interest" description="Disordered" evidence="1">
    <location>
        <begin position="61"/>
        <end position="118"/>
    </location>
</feature>
<sequence length="118" mass="13592">MHEADRKKYEKKRCFGSVRYANGEYAAEQPQGLPAVIAELTRWAAQNMELTFKEIGNQRRIPAIRKTQTEAGDHKKNATQKGRTKRLREGRSESTRMETGRRGEREIFEPAKKKSNNG</sequence>